<reference evidence="2" key="2">
    <citation type="submission" date="2022-10" db="EMBL/GenBank/DDBJ databases">
        <authorList>
            <consortium name="ENA_rothamsted_submissions"/>
            <consortium name="culmorum"/>
            <person name="King R."/>
        </authorList>
    </citation>
    <scope>NUCLEOTIDE SEQUENCE</scope>
</reference>
<accession>A0A9P0GPE3</accession>
<dbReference type="EMBL" id="OU896718">
    <property type="protein sequence ID" value="CAH1118932.1"/>
    <property type="molecule type" value="Genomic_DNA"/>
</dbReference>
<organism evidence="2 3">
    <name type="scientific">Phaedon cochleariae</name>
    <name type="common">Mustard beetle</name>
    <dbReference type="NCBI Taxonomy" id="80249"/>
    <lineage>
        <taxon>Eukaryota</taxon>
        <taxon>Metazoa</taxon>
        <taxon>Ecdysozoa</taxon>
        <taxon>Arthropoda</taxon>
        <taxon>Hexapoda</taxon>
        <taxon>Insecta</taxon>
        <taxon>Pterygota</taxon>
        <taxon>Neoptera</taxon>
        <taxon>Endopterygota</taxon>
        <taxon>Coleoptera</taxon>
        <taxon>Polyphaga</taxon>
        <taxon>Cucujiformia</taxon>
        <taxon>Chrysomeloidea</taxon>
        <taxon>Chrysomelidae</taxon>
        <taxon>Chrysomelinae</taxon>
        <taxon>Chrysomelini</taxon>
        <taxon>Phaedon</taxon>
    </lineage>
</organism>
<gene>
    <name evidence="2" type="ORF">PHAECO_LOCUS2950</name>
</gene>
<evidence type="ECO:0000313" key="3">
    <source>
        <dbReference type="Proteomes" id="UP001153737"/>
    </source>
</evidence>
<protein>
    <recommendedName>
        <fullName evidence="4">Peptidase S1 domain-containing protein</fullName>
    </recommendedName>
</protein>
<evidence type="ECO:0008006" key="4">
    <source>
        <dbReference type="Google" id="ProtNLM"/>
    </source>
</evidence>
<evidence type="ECO:0000256" key="1">
    <source>
        <dbReference type="SAM" id="Phobius"/>
    </source>
</evidence>
<keyword evidence="1" id="KW-1133">Transmembrane helix</keyword>
<feature type="transmembrane region" description="Helical" evidence="1">
    <location>
        <begin position="7"/>
        <end position="29"/>
    </location>
</feature>
<sequence length="290" mass="32755">MTPFRSVLIQIQIVAVPFLAAMIILYIMAATMEPPLAGHGDKATDDNLLDENKYDYPTLLAGIIRNTFPDVLDNKDVIFICNGLIIGLDIILTSENCFRTIDGSVIGDNYRVTSGSRYWSRMRNIHNIVEFNGFGDGNLTGFMILRVHPPIMKGWITKENYVRLVKPPNEPELDYLGWTFPIAEAMDAFKTEKGSIDKCIFFHGAVVLTSKGNIVGFQRRNCNDSEKTKVLSGPFFERIADKKLGFPDKNITNSTRYCFLDLNKTEEIHDEHIIHESGSENIEAQDQEGR</sequence>
<dbReference type="InterPro" id="IPR009003">
    <property type="entry name" value="Peptidase_S1_PA"/>
</dbReference>
<dbReference type="OrthoDB" id="6771613at2759"/>
<proteinExistence type="predicted"/>
<keyword evidence="1" id="KW-0812">Transmembrane</keyword>
<dbReference type="SUPFAM" id="SSF50494">
    <property type="entry name" value="Trypsin-like serine proteases"/>
    <property type="match status" value="1"/>
</dbReference>
<dbReference type="AlphaFoldDB" id="A0A9P0GPE3"/>
<dbReference type="Proteomes" id="UP001153737">
    <property type="component" value="Chromosome 12"/>
</dbReference>
<keyword evidence="3" id="KW-1185">Reference proteome</keyword>
<name>A0A9P0GPE3_PHACE</name>
<reference evidence="2" key="1">
    <citation type="submission" date="2022-01" db="EMBL/GenBank/DDBJ databases">
        <authorList>
            <person name="King R."/>
        </authorList>
    </citation>
    <scope>NUCLEOTIDE SEQUENCE</scope>
</reference>
<evidence type="ECO:0000313" key="2">
    <source>
        <dbReference type="EMBL" id="CAH1118932.1"/>
    </source>
</evidence>
<keyword evidence="1" id="KW-0472">Membrane</keyword>